<gene>
    <name evidence="13" type="ORF">STAS_31382</name>
</gene>
<feature type="DNA-binding region" description="Homeobox" evidence="8">
    <location>
        <begin position="12"/>
        <end position="71"/>
    </location>
</feature>
<accession>A0A5A7RB46</accession>
<comment type="subcellular location">
    <subcellularLocation>
        <location evidence="1 8 9">Nucleus</location>
    </subcellularLocation>
</comment>
<feature type="coiled-coil region" evidence="11">
    <location>
        <begin position="76"/>
        <end position="110"/>
    </location>
</feature>
<evidence type="ECO:0000259" key="12">
    <source>
        <dbReference type="PROSITE" id="PS50071"/>
    </source>
</evidence>
<dbReference type="AlphaFoldDB" id="A0A5A7RB46"/>
<feature type="domain" description="Homeobox" evidence="12">
    <location>
        <begin position="10"/>
        <end position="70"/>
    </location>
</feature>
<dbReference type="InterPro" id="IPR017970">
    <property type="entry name" value="Homeobox_CS"/>
</dbReference>
<evidence type="ECO:0000256" key="1">
    <source>
        <dbReference type="ARBA" id="ARBA00004123"/>
    </source>
</evidence>
<keyword evidence="3 8" id="KW-0238">DNA-binding</keyword>
<dbReference type="PROSITE" id="PS50071">
    <property type="entry name" value="HOMEOBOX_2"/>
    <property type="match status" value="1"/>
</dbReference>
<evidence type="ECO:0000256" key="7">
    <source>
        <dbReference type="ARBA" id="ARBA00025748"/>
    </source>
</evidence>
<evidence type="ECO:0000256" key="2">
    <source>
        <dbReference type="ARBA" id="ARBA00023015"/>
    </source>
</evidence>
<reference evidence="14" key="1">
    <citation type="journal article" date="2019" name="Curr. Biol.">
        <title>Genome Sequence of Striga asiatica Provides Insight into the Evolution of Plant Parasitism.</title>
        <authorList>
            <person name="Yoshida S."/>
            <person name="Kim S."/>
            <person name="Wafula E.K."/>
            <person name="Tanskanen J."/>
            <person name="Kim Y.M."/>
            <person name="Honaas L."/>
            <person name="Yang Z."/>
            <person name="Spallek T."/>
            <person name="Conn C.E."/>
            <person name="Ichihashi Y."/>
            <person name="Cheong K."/>
            <person name="Cui S."/>
            <person name="Der J.P."/>
            <person name="Gundlach H."/>
            <person name="Jiao Y."/>
            <person name="Hori C."/>
            <person name="Ishida J.K."/>
            <person name="Kasahara H."/>
            <person name="Kiba T."/>
            <person name="Kim M.S."/>
            <person name="Koo N."/>
            <person name="Laohavisit A."/>
            <person name="Lee Y.H."/>
            <person name="Lumba S."/>
            <person name="McCourt P."/>
            <person name="Mortimer J.C."/>
            <person name="Mutuku J.M."/>
            <person name="Nomura T."/>
            <person name="Sasaki-Sekimoto Y."/>
            <person name="Seto Y."/>
            <person name="Wang Y."/>
            <person name="Wakatake T."/>
            <person name="Sakakibara H."/>
            <person name="Demura T."/>
            <person name="Yamaguchi S."/>
            <person name="Yoneyama K."/>
            <person name="Manabe R.I."/>
            <person name="Nelson D.C."/>
            <person name="Schulman A.H."/>
            <person name="Timko M.P."/>
            <person name="dePamphilis C.W."/>
            <person name="Choi D."/>
            <person name="Shirasu K."/>
        </authorList>
    </citation>
    <scope>NUCLEOTIDE SEQUENCE [LARGE SCALE GENOMIC DNA]</scope>
    <source>
        <strain evidence="14">cv. UVA1</strain>
    </source>
</reference>
<evidence type="ECO:0000256" key="3">
    <source>
        <dbReference type="ARBA" id="ARBA00023125"/>
    </source>
</evidence>
<evidence type="ECO:0000313" key="13">
    <source>
        <dbReference type="EMBL" id="GER53837.1"/>
    </source>
</evidence>
<dbReference type="Proteomes" id="UP000325081">
    <property type="component" value="Unassembled WGS sequence"/>
</dbReference>
<comment type="caution">
    <text evidence="13">The sequence shown here is derived from an EMBL/GenBank/DDBJ whole genome shotgun (WGS) entry which is preliminary data.</text>
</comment>
<dbReference type="InterPro" id="IPR001356">
    <property type="entry name" value="HD"/>
</dbReference>
<dbReference type="CDD" id="cd00086">
    <property type="entry name" value="homeodomain"/>
    <property type="match status" value="1"/>
</dbReference>
<dbReference type="PANTHER" id="PTHR24326:SF522">
    <property type="entry name" value="HOMEOBOX-LEUCINE ZIPPER PROTEIN ATHB-52"/>
    <property type="match status" value="1"/>
</dbReference>
<name>A0A5A7RB46_STRAF</name>
<organism evidence="13 14">
    <name type="scientific">Striga asiatica</name>
    <name type="common">Asiatic witchweed</name>
    <name type="synonym">Buchnera asiatica</name>
    <dbReference type="NCBI Taxonomy" id="4170"/>
    <lineage>
        <taxon>Eukaryota</taxon>
        <taxon>Viridiplantae</taxon>
        <taxon>Streptophyta</taxon>
        <taxon>Embryophyta</taxon>
        <taxon>Tracheophyta</taxon>
        <taxon>Spermatophyta</taxon>
        <taxon>Magnoliopsida</taxon>
        <taxon>eudicotyledons</taxon>
        <taxon>Gunneridae</taxon>
        <taxon>Pentapetalae</taxon>
        <taxon>asterids</taxon>
        <taxon>lamiids</taxon>
        <taxon>Lamiales</taxon>
        <taxon>Orobanchaceae</taxon>
        <taxon>Buchnereae</taxon>
        <taxon>Striga</taxon>
    </lineage>
</organism>
<comment type="function">
    <text evidence="10">Transcription factor.</text>
</comment>
<dbReference type="Pfam" id="PF00046">
    <property type="entry name" value="Homeodomain"/>
    <property type="match status" value="1"/>
</dbReference>
<evidence type="ECO:0000256" key="9">
    <source>
        <dbReference type="RuleBase" id="RU000682"/>
    </source>
</evidence>
<dbReference type="PROSITE" id="PS00027">
    <property type="entry name" value="HOMEOBOX_1"/>
    <property type="match status" value="1"/>
</dbReference>
<dbReference type="SMART" id="SM00389">
    <property type="entry name" value="HOX"/>
    <property type="match status" value="1"/>
</dbReference>
<dbReference type="SUPFAM" id="SSF46689">
    <property type="entry name" value="Homeodomain-like"/>
    <property type="match status" value="1"/>
</dbReference>
<keyword evidence="11" id="KW-0175">Coiled coil</keyword>
<dbReference type="OrthoDB" id="6159439at2759"/>
<proteinExistence type="inferred from homology"/>
<dbReference type="PANTHER" id="PTHR24326">
    <property type="entry name" value="HOMEOBOX-LEUCINE ZIPPER PROTEIN"/>
    <property type="match status" value="1"/>
</dbReference>
<dbReference type="GO" id="GO:0005634">
    <property type="term" value="C:nucleus"/>
    <property type="evidence" value="ECO:0007669"/>
    <property type="project" value="UniProtKB-SubCell"/>
</dbReference>
<evidence type="ECO:0000256" key="5">
    <source>
        <dbReference type="ARBA" id="ARBA00023163"/>
    </source>
</evidence>
<dbReference type="GO" id="GO:0000981">
    <property type="term" value="F:DNA-binding transcription factor activity, RNA polymerase II-specific"/>
    <property type="evidence" value="ECO:0007669"/>
    <property type="project" value="UniProtKB-UniRule"/>
</dbReference>
<dbReference type="EMBL" id="BKCP01010848">
    <property type="protein sequence ID" value="GER53837.1"/>
    <property type="molecule type" value="Genomic_DNA"/>
</dbReference>
<evidence type="ECO:0000256" key="8">
    <source>
        <dbReference type="PROSITE-ProRule" id="PRU00108"/>
    </source>
</evidence>
<dbReference type="PRINTS" id="PR00031">
    <property type="entry name" value="HTHREPRESSR"/>
</dbReference>
<keyword evidence="4 8" id="KW-0371">Homeobox</keyword>
<evidence type="ECO:0000256" key="4">
    <source>
        <dbReference type="ARBA" id="ARBA00023155"/>
    </source>
</evidence>
<keyword evidence="6 8" id="KW-0539">Nucleus</keyword>
<evidence type="ECO:0000256" key="6">
    <source>
        <dbReference type="ARBA" id="ARBA00023242"/>
    </source>
</evidence>
<dbReference type="GO" id="GO:0045893">
    <property type="term" value="P:positive regulation of DNA-templated transcription"/>
    <property type="evidence" value="ECO:0007669"/>
    <property type="project" value="TreeGrafter"/>
</dbReference>
<dbReference type="InterPro" id="IPR009057">
    <property type="entry name" value="Homeodomain-like_sf"/>
</dbReference>
<evidence type="ECO:0000313" key="14">
    <source>
        <dbReference type="Proteomes" id="UP000325081"/>
    </source>
</evidence>
<dbReference type="Gene3D" id="1.10.10.60">
    <property type="entry name" value="Homeodomain-like"/>
    <property type="match status" value="1"/>
</dbReference>
<dbReference type="GO" id="GO:0043565">
    <property type="term" value="F:sequence-specific DNA binding"/>
    <property type="evidence" value="ECO:0007669"/>
    <property type="project" value="TreeGrafter"/>
</dbReference>
<dbReference type="InterPro" id="IPR045224">
    <property type="entry name" value="HDZip_class_I_plant"/>
</dbReference>
<dbReference type="InterPro" id="IPR000047">
    <property type="entry name" value="HTH_motif"/>
</dbReference>
<keyword evidence="14" id="KW-1185">Reference proteome</keyword>
<comment type="similarity">
    <text evidence="7 10">Belongs to the HD-ZIP homeobox family. Class I subfamily.</text>
</comment>
<evidence type="ECO:0000256" key="10">
    <source>
        <dbReference type="RuleBase" id="RU369038"/>
    </source>
</evidence>
<keyword evidence="5 10" id="KW-0804">Transcription</keyword>
<evidence type="ECO:0000256" key="11">
    <source>
        <dbReference type="SAM" id="Coils"/>
    </source>
</evidence>
<sequence>MNGSQNSKPNSSRIIKKRLSQDQVRLLEASFDAGRKLEPERKFQLARELGVPPRQIAVWYQNKRARWRSQSLELDHSTLQARLESVLADKKRLEREVEGLRVELRRAHETMFGLGQVAESKAQAQAQAQQLASCGDSSSLNNDDVGVQFEELYACLMVGNGDIGTNNECDEVNYERDFWV</sequence>
<keyword evidence="2 10" id="KW-0805">Transcription regulation</keyword>
<protein>
    <recommendedName>
        <fullName evidence="10">Homeobox-leucine zipper protein</fullName>
    </recommendedName>
    <alternativeName>
        <fullName evidence="10">HD-ZIP protein</fullName>
    </alternativeName>
    <alternativeName>
        <fullName evidence="10">Homeodomain transcription factor</fullName>
    </alternativeName>
</protein>